<dbReference type="InterPro" id="IPR024079">
    <property type="entry name" value="MetalloPept_cat_dom_sf"/>
</dbReference>
<dbReference type="CDD" id="cd04280">
    <property type="entry name" value="ZnMc_astacin_like"/>
    <property type="match status" value="1"/>
</dbReference>
<keyword evidence="1 2" id="KW-0645">Protease</keyword>
<keyword evidence="1 2" id="KW-0862">Zinc</keyword>
<dbReference type="Proteomes" id="UP001165289">
    <property type="component" value="Unassembled WGS sequence"/>
</dbReference>
<dbReference type="AlphaFoldDB" id="A0AAV7JWJ9"/>
<dbReference type="PRINTS" id="PR00480">
    <property type="entry name" value="ASTACIN"/>
</dbReference>
<feature type="binding site" evidence="1">
    <location>
        <position position="197"/>
    </location>
    <ligand>
        <name>Zn(2+)</name>
        <dbReference type="ChEBI" id="CHEBI:29105"/>
        <note>catalytic</note>
    </ligand>
</feature>
<comment type="caution">
    <text evidence="4">The sequence shown here is derived from an EMBL/GenBank/DDBJ whole genome shotgun (WGS) entry which is preliminary data.</text>
</comment>
<dbReference type="GO" id="GO:0008270">
    <property type="term" value="F:zinc ion binding"/>
    <property type="evidence" value="ECO:0007669"/>
    <property type="project" value="UniProtKB-UniRule"/>
</dbReference>
<dbReference type="InterPro" id="IPR001506">
    <property type="entry name" value="Peptidase_M12A"/>
</dbReference>
<dbReference type="GO" id="GO:0006508">
    <property type="term" value="P:proteolysis"/>
    <property type="evidence" value="ECO:0007669"/>
    <property type="project" value="UniProtKB-KW"/>
</dbReference>
<feature type="active site" evidence="1">
    <location>
        <position position="198"/>
    </location>
</feature>
<dbReference type="GO" id="GO:0004222">
    <property type="term" value="F:metalloendopeptidase activity"/>
    <property type="evidence" value="ECO:0007669"/>
    <property type="project" value="UniProtKB-UniRule"/>
</dbReference>
<feature type="domain" description="Peptidase M12A" evidence="3">
    <location>
        <begin position="106"/>
        <end position="299"/>
    </location>
</feature>
<evidence type="ECO:0000259" key="3">
    <source>
        <dbReference type="PROSITE" id="PS51864"/>
    </source>
</evidence>
<dbReference type="InterPro" id="IPR006026">
    <property type="entry name" value="Peptidase_Metallo"/>
</dbReference>
<dbReference type="InterPro" id="IPR034035">
    <property type="entry name" value="Astacin-like_dom"/>
</dbReference>
<feature type="signal peptide" evidence="2">
    <location>
        <begin position="1"/>
        <end position="23"/>
    </location>
</feature>
<keyword evidence="1 2" id="KW-0378">Hydrolase</keyword>
<dbReference type="PROSITE" id="PS51864">
    <property type="entry name" value="ASTACIN"/>
    <property type="match status" value="1"/>
</dbReference>
<evidence type="ECO:0000313" key="5">
    <source>
        <dbReference type="Proteomes" id="UP001165289"/>
    </source>
</evidence>
<dbReference type="SMART" id="SM00235">
    <property type="entry name" value="ZnMc"/>
    <property type="match status" value="1"/>
</dbReference>
<feature type="binding site" evidence="1">
    <location>
        <position position="201"/>
    </location>
    <ligand>
        <name>Zn(2+)</name>
        <dbReference type="ChEBI" id="CHEBI:29105"/>
        <note>catalytic</note>
    </ligand>
</feature>
<keyword evidence="5" id="KW-1185">Reference proteome</keyword>
<dbReference type="PANTHER" id="PTHR10127:SF850">
    <property type="entry name" value="METALLOENDOPEPTIDASE"/>
    <property type="match status" value="1"/>
</dbReference>
<sequence length="317" mass="35704">MHLIGHSTISILIILLYICYVFPAQISDTSTTPPPEVTESTGDMKYVYIPEDEYVQGPYDFAGDPCSSAATYEGDIGLGIMVNPITNTSYILLPSQGTPGGRDRRGATANPNKLWPNALVPYAFHSSIADSVRGNIIYAMKHWEELTCIRFTARTTEYNYIEFFKGAGCCSFIGRLNLGRQYISIGQYCNYFSSITHEIGHSVGFWHEMNRPDRDEYIQVNFENIPTYLQHNFGKLPYYHIDSRGVTYDYNSVMHYTGKAFSINGKDTIEALEPGIPIGPEYGLSQLDALQANLMYSCSSKLYIIIYTVGYRDMNMS</sequence>
<dbReference type="SUPFAM" id="SSF55486">
    <property type="entry name" value="Metalloproteases ('zincins'), catalytic domain"/>
    <property type="match status" value="1"/>
</dbReference>
<comment type="cofactor">
    <cofactor evidence="1 2">
        <name>Zn(2+)</name>
        <dbReference type="ChEBI" id="CHEBI:29105"/>
    </cofactor>
    <text evidence="1 2">Binds 1 zinc ion per subunit.</text>
</comment>
<keyword evidence="2" id="KW-0732">Signal</keyword>
<evidence type="ECO:0000256" key="2">
    <source>
        <dbReference type="RuleBase" id="RU361183"/>
    </source>
</evidence>
<protein>
    <recommendedName>
        <fullName evidence="2">Metalloendopeptidase</fullName>
        <ecNumber evidence="2">3.4.24.-</ecNumber>
    </recommendedName>
</protein>
<reference evidence="4 5" key="1">
    <citation type="journal article" date="2023" name="BMC Biol.">
        <title>The compact genome of the sponge Oopsacas minuta (Hexactinellida) is lacking key metazoan core genes.</title>
        <authorList>
            <person name="Santini S."/>
            <person name="Schenkelaars Q."/>
            <person name="Jourda C."/>
            <person name="Duchesne M."/>
            <person name="Belahbib H."/>
            <person name="Rocher C."/>
            <person name="Selva M."/>
            <person name="Riesgo A."/>
            <person name="Vervoort M."/>
            <person name="Leys S.P."/>
            <person name="Kodjabachian L."/>
            <person name="Le Bivic A."/>
            <person name="Borchiellini C."/>
            <person name="Claverie J.M."/>
            <person name="Renard E."/>
        </authorList>
    </citation>
    <scope>NUCLEOTIDE SEQUENCE [LARGE SCALE GENOMIC DNA]</scope>
    <source>
        <strain evidence="4">SPO-2</strain>
    </source>
</reference>
<feature type="binding site" evidence="1">
    <location>
        <position position="207"/>
    </location>
    <ligand>
        <name>Zn(2+)</name>
        <dbReference type="ChEBI" id="CHEBI:29105"/>
        <note>catalytic</note>
    </ligand>
</feature>
<gene>
    <name evidence="4" type="ORF">LOD99_3752</name>
</gene>
<dbReference type="PANTHER" id="PTHR10127">
    <property type="entry name" value="DISCOIDIN, CUB, EGF, LAMININ , AND ZINC METALLOPROTEASE DOMAIN CONTAINING"/>
    <property type="match status" value="1"/>
</dbReference>
<dbReference type="EC" id="3.4.24.-" evidence="2"/>
<organism evidence="4 5">
    <name type="scientific">Oopsacas minuta</name>
    <dbReference type="NCBI Taxonomy" id="111878"/>
    <lineage>
        <taxon>Eukaryota</taxon>
        <taxon>Metazoa</taxon>
        <taxon>Porifera</taxon>
        <taxon>Hexactinellida</taxon>
        <taxon>Hexasterophora</taxon>
        <taxon>Lyssacinosida</taxon>
        <taxon>Leucopsacidae</taxon>
        <taxon>Oopsacas</taxon>
    </lineage>
</organism>
<proteinExistence type="predicted"/>
<name>A0AAV7JWJ9_9METZ</name>
<keyword evidence="1 2" id="KW-0479">Metal-binding</keyword>
<accession>A0AAV7JWJ9</accession>
<dbReference type="Gene3D" id="3.40.390.10">
    <property type="entry name" value="Collagenase (Catalytic Domain)"/>
    <property type="match status" value="1"/>
</dbReference>
<evidence type="ECO:0000313" key="4">
    <source>
        <dbReference type="EMBL" id="KAI6653227.1"/>
    </source>
</evidence>
<dbReference type="Pfam" id="PF01400">
    <property type="entry name" value="Astacin"/>
    <property type="match status" value="1"/>
</dbReference>
<evidence type="ECO:0000256" key="1">
    <source>
        <dbReference type="PROSITE-ProRule" id="PRU01211"/>
    </source>
</evidence>
<feature type="chain" id="PRO_5043091912" description="Metalloendopeptidase" evidence="2">
    <location>
        <begin position="24"/>
        <end position="317"/>
    </location>
</feature>
<comment type="caution">
    <text evidence="1">Lacks conserved residue(s) required for the propagation of feature annotation.</text>
</comment>
<dbReference type="EMBL" id="JAKMXF010000288">
    <property type="protein sequence ID" value="KAI6653227.1"/>
    <property type="molecule type" value="Genomic_DNA"/>
</dbReference>
<keyword evidence="1 2" id="KW-0482">Metalloprotease</keyword>